<dbReference type="Pfam" id="PF12706">
    <property type="entry name" value="Lactamase_B_2"/>
    <property type="match status" value="1"/>
</dbReference>
<dbReference type="SUPFAM" id="SSF56281">
    <property type="entry name" value="Metallo-hydrolase/oxidoreductase"/>
    <property type="match status" value="1"/>
</dbReference>
<dbReference type="NCBIfam" id="NF001911">
    <property type="entry name" value="PRK00685.1"/>
    <property type="match status" value="1"/>
</dbReference>
<dbReference type="HAMAP" id="MF_00457">
    <property type="entry name" value="UPF0173"/>
    <property type="match status" value="1"/>
</dbReference>
<evidence type="ECO:0000259" key="3">
    <source>
        <dbReference type="SMART" id="SM00849"/>
    </source>
</evidence>
<dbReference type="Proteomes" id="UP000035027">
    <property type="component" value="Chromosome"/>
</dbReference>
<evidence type="ECO:0000313" key="4">
    <source>
        <dbReference type="EMBL" id="AKI03880.1"/>
    </source>
</evidence>
<accession>A0A0F7PWG4</accession>
<dbReference type="Gene3D" id="3.60.15.10">
    <property type="entry name" value="Ribonuclease Z/Hydroxyacylglutathione hydrolase-like"/>
    <property type="match status" value="1"/>
</dbReference>
<dbReference type="GO" id="GO:0016787">
    <property type="term" value="F:hydrolase activity"/>
    <property type="evidence" value="ECO:0007669"/>
    <property type="project" value="UniProtKB-UniRule"/>
</dbReference>
<organism evidence="4 5">
    <name type="scientific">Ligilactobacillus salivarius str. Ren</name>
    <dbReference type="NCBI Taxonomy" id="1194971"/>
    <lineage>
        <taxon>Bacteria</taxon>
        <taxon>Bacillati</taxon>
        <taxon>Bacillota</taxon>
        <taxon>Bacilli</taxon>
        <taxon>Lactobacillales</taxon>
        <taxon>Lactobacillaceae</taxon>
        <taxon>Ligilactobacillus</taxon>
    </lineage>
</organism>
<dbReference type="InterPro" id="IPR050114">
    <property type="entry name" value="UPF0173_UPF0282_UlaG_hydrolase"/>
</dbReference>
<dbReference type="InterPro" id="IPR022877">
    <property type="entry name" value="UPF0173"/>
</dbReference>
<keyword evidence="1 2" id="KW-0378">Hydrolase</keyword>
<dbReference type="PANTHER" id="PTHR43546">
    <property type="entry name" value="UPF0173 METAL-DEPENDENT HYDROLASE MJ1163-RELATED"/>
    <property type="match status" value="1"/>
</dbReference>
<evidence type="ECO:0000313" key="5">
    <source>
        <dbReference type="Proteomes" id="UP000035027"/>
    </source>
</evidence>
<dbReference type="SMART" id="SM00849">
    <property type="entry name" value="Lactamase_B"/>
    <property type="match status" value="1"/>
</dbReference>
<dbReference type="EMBL" id="CP011403">
    <property type="protein sequence ID" value="AKI03880.1"/>
    <property type="molecule type" value="Genomic_DNA"/>
</dbReference>
<reference evidence="4 5" key="1">
    <citation type="submission" date="2015-05" db="EMBL/GenBank/DDBJ databases">
        <title>Complete genome sequence of Lactobacillus salivarius Ren, a probiotic strain with antitumor activity.</title>
        <authorList>
            <person name="Sun E."/>
            <person name="Zhao L."/>
            <person name="Liu S."/>
            <person name="Zhang M."/>
            <person name="Guo H."/>
            <person name="Ren F."/>
        </authorList>
    </citation>
    <scope>NUCLEOTIDE SEQUENCE [LARGE SCALE GENOMIC DNA]</scope>
    <source>
        <strain evidence="4 5">Ren</strain>
    </source>
</reference>
<protein>
    <recommendedName>
        <fullName evidence="2">UPF0173 metal-dependent hydrolase LsR_00329</fullName>
    </recommendedName>
</protein>
<name>A0A0F7PWG4_9LACO</name>
<proteinExistence type="inferred from homology"/>
<dbReference type="PATRIC" id="fig|1194971.3.peg.330"/>
<dbReference type="InterPro" id="IPR036866">
    <property type="entry name" value="RibonucZ/Hydroxyglut_hydro"/>
</dbReference>
<dbReference type="RefSeq" id="WP_047035213.1">
    <property type="nucleotide sequence ID" value="NZ_CP011403.1"/>
</dbReference>
<gene>
    <name evidence="4" type="ORF">LsR_00329</name>
</gene>
<evidence type="ECO:0000256" key="2">
    <source>
        <dbReference type="HAMAP-Rule" id="MF_00457"/>
    </source>
</evidence>
<dbReference type="PANTHER" id="PTHR43546:SF3">
    <property type="entry name" value="UPF0173 METAL-DEPENDENT HYDROLASE MJ1163"/>
    <property type="match status" value="1"/>
</dbReference>
<sequence length="222" mass="24735">MKITWHGHAFIEIQVAGKQILIDPFITGNPFTKTKPEDFNPDYILLTHSHHDHVGDTEELAKKSGATIVTEMDMANDYAQKGFKVEGPNYGGTVHFDWGDVKIIPAWHTTANVPLGMATGLALTIEGKLIYIAGDTGLFSDMKLVGRKQQIDLAFLPIGDYYTMGPDDAAYAAYAASLIDAKKVIPYHFNTFPPIKQDVNDFWKDVPENMKFTAEIDKPFEL</sequence>
<feature type="domain" description="Metallo-beta-lactamase" evidence="3">
    <location>
        <begin position="7"/>
        <end position="188"/>
    </location>
</feature>
<dbReference type="AlphaFoldDB" id="A0A0F7PWG4"/>
<evidence type="ECO:0000256" key="1">
    <source>
        <dbReference type="ARBA" id="ARBA00022801"/>
    </source>
</evidence>
<comment type="similarity">
    <text evidence="2">Belongs to the UPF0173 family.</text>
</comment>
<dbReference type="InterPro" id="IPR001279">
    <property type="entry name" value="Metallo-B-lactamas"/>
</dbReference>